<name>A0ABR9PF13_9ACTN</name>
<sequence>MGVDLNKLEHLIAVAEEGSFTRAASSLHLSQQALSTSIRTLEREVGVQLLDRGSTGLTVLPAGRALIEDARVLRGMAHLAVRRARHIGREETEALRIGHTPAVTADEISVLLARARRAHPDLAPQVNQRYPDELAEQLLAGDLDVGLCRAMQPPRGITRTLLTRHRLRVAVAADHHFADRAALSLTDLADENIMVWGRPGHSDYTDLLVRYCRDAGFEPRIERNPIQGTPPVTAVLDTGLVAFVTSNPGPAADGAVRVLELEPALFVPLHALWHGHSSSDAREAFISTFTE</sequence>
<evidence type="ECO:0000256" key="1">
    <source>
        <dbReference type="ARBA" id="ARBA00009437"/>
    </source>
</evidence>
<organism evidence="6 7">
    <name type="scientific">Nocardiopsis coralli</name>
    <dbReference type="NCBI Taxonomy" id="2772213"/>
    <lineage>
        <taxon>Bacteria</taxon>
        <taxon>Bacillati</taxon>
        <taxon>Actinomycetota</taxon>
        <taxon>Actinomycetes</taxon>
        <taxon>Streptosporangiales</taxon>
        <taxon>Nocardiopsidaceae</taxon>
        <taxon>Nocardiopsis</taxon>
    </lineage>
</organism>
<evidence type="ECO:0000259" key="5">
    <source>
        <dbReference type="PROSITE" id="PS50931"/>
    </source>
</evidence>
<keyword evidence="7" id="KW-1185">Reference proteome</keyword>
<dbReference type="Pfam" id="PF03466">
    <property type="entry name" value="LysR_substrate"/>
    <property type="match status" value="1"/>
</dbReference>
<evidence type="ECO:0000256" key="4">
    <source>
        <dbReference type="ARBA" id="ARBA00023163"/>
    </source>
</evidence>
<dbReference type="PRINTS" id="PR00039">
    <property type="entry name" value="HTHLYSR"/>
</dbReference>
<evidence type="ECO:0000256" key="3">
    <source>
        <dbReference type="ARBA" id="ARBA00023125"/>
    </source>
</evidence>
<comment type="caution">
    <text evidence="6">The sequence shown here is derived from an EMBL/GenBank/DDBJ whole genome shotgun (WGS) entry which is preliminary data.</text>
</comment>
<protein>
    <submittedName>
        <fullName evidence="6">LysR family transcriptional regulator</fullName>
    </submittedName>
</protein>
<dbReference type="InterPro" id="IPR036390">
    <property type="entry name" value="WH_DNA-bd_sf"/>
</dbReference>
<feature type="domain" description="HTH lysR-type" evidence="5">
    <location>
        <begin position="3"/>
        <end position="60"/>
    </location>
</feature>
<dbReference type="Gene3D" id="1.10.10.10">
    <property type="entry name" value="Winged helix-like DNA-binding domain superfamily/Winged helix DNA-binding domain"/>
    <property type="match status" value="1"/>
</dbReference>
<dbReference type="PANTHER" id="PTHR30346:SF28">
    <property type="entry name" value="HTH-TYPE TRANSCRIPTIONAL REGULATOR CYNR"/>
    <property type="match status" value="1"/>
</dbReference>
<dbReference type="SUPFAM" id="SSF46785">
    <property type="entry name" value="Winged helix' DNA-binding domain"/>
    <property type="match status" value="1"/>
</dbReference>
<dbReference type="SUPFAM" id="SSF53850">
    <property type="entry name" value="Periplasmic binding protein-like II"/>
    <property type="match status" value="1"/>
</dbReference>
<dbReference type="RefSeq" id="WP_193125001.1">
    <property type="nucleotide sequence ID" value="NZ_JADBGI010000046.1"/>
</dbReference>
<dbReference type="PROSITE" id="PS50931">
    <property type="entry name" value="HTH_LYSR"/>
    <property type="match status" value="1"/>
</dbReference>
<dbReference type="PANTHER" id="PTHR30346">
    <property type="entry name" value="TRANSCRIPTIONAL DUAL REGULATOR HCAR-RELATED"/>
    <property type="match status" value="1"/>
</dbReference>
<dbReference type="InterPro" id="IPR005119">
    <property type="entry name" value="LysR_subst-bd"/>
</dbReference>
<evidence type="ECO:0000313" key="6">
    <source>
        <dbReference type="EMBL" id="MBE3002418.1"/>
    </source>
</evidence>
<comment type="similarity">
    <text evidence="1">Belongs to the LysR transcriptional regulatory family.</text>
</comment>
<dbReference type="Pfam" id="PF00126">
    <property type="entry name" value="HTH_1"/>
    <property type="match status" value="1"/>
</dbReference>
<dbReference type="InterPro" id="IPR036388">
    <property type="entry name" value="WH-like_DNA-bd_sf"/>
</dbReference>
<keyword evidence="2" id="KW-0805">Transcription regulation</keyword>
<reference evidence="6 7" key="1">
    <citation type="submission" date="2020-09" db="EMBL/GenBank/DDBJ databases">
        <title>Diversity and distribution of actinomycetes associated with coral in the coast of Hainan.</title>
        <authorList>
            <person name="Li F."/>
        </authorList>
    </citation>
    <scope>NUCLEOTIDE SEQUENCE [LARGE SCALE GENOMIC DNA]</scope>
    <source>
        <strain evidence="6 7">HNM0947</strain>
    </source>
</reference>
<keyword evidence="3" id="KW-0238">DNA-binding</keyword>
<evidence type="ECO:0000256" key="2">
    <source>
        <dbReference type="ARBA" id="ARBA00023015"/>
    </source>
</evidence>
<dbReference type="InterPro" id="IPR000847">
    <property type="entry name" value="LysR_HTH_N"/>
</dbReference>
<evidence type="ECO:0000313" key="7">
    <source>
        <dbReference type="Proteomes" id="UP000806528"/>
    </source>
</evidence>
<keyword evidence="4" id="KW-0804">Transcription</keyword>
<dbReference type="CDD" id="cd08414">
    <property type="entry name" value="PBP2_LTTR_aromatics_like"/>
    <property type="match status" value="1"/>
</dbReference>
<dbReference type="EMBL" id="JADBGI010000046">
    <property type="protein sequence ID" value="MBE3002418.1"/>
    <property type="molecule type" value="Genomic_DNA"/>
</dbReference>
<dbReference type="Proteomes" id="UP000806528">
    <property type="component" value="Unassembled WGS sequence"/>
</dbReference>
<dbReference type="Gene3D" id="3.40.190.10">
    <property type="entry name" value="Periplasmic binding protein-like II"/>
    <property type="match status" value="2"/>
</dbReference>
<proteinExistence type="inferred from homology"/>
<gene>
    <name evidence="6" type="ORF">IDM40_27525</name>
</gene>
<accession>A0ABR9PF13</accession>